<dbReference type="Proteomes" id="UP000505306">
    <property type="component" value="Chromosome"/>
</dbReference>
<dbReference type="SUPFAM" id="SSF53822">
    <property type="entry name" value="Periplasmic binding protein-like I"/>
    <property type="match status" value="1"/>
</dbReference>
<sequence>MAIKLGILLPRSDMYPRLALDFVNGFKHALSMHPSKGAQTELVIESAGTASNENLLKSAEKLLLQDNVDAVISFCGMTLINQFIALFNNYRKPLLHIDIGSSYLKKENKSPYVLHVTLGVCQASYLAGAYAAKNYGKKGYSASSVYDGAYHLTESFVRGYASEGGAIDKFYVSPMDYKSETFETLVDDINAIKPDVIFATFSYKEGQKVFNVLAKDDRAMSTPIVAIPLMTEECTISESLTIENVVSMASWSFNDETEAMKTFQKEFEAQYDDAPNIISLLGYEAGLTLMTCISSEEKLEKNLEAAIKNKTIDSPRGKILFNSLNESQPEAFLLRKLEFINNEIQNNVVETFDVNFLEGLYSEFEEVAYTGWHNPYICT</sequence>
<feature type="domain" description="Leucine-binding protein" evidence="3">
    <location>
        <begin position="3"/>
        <end position="321"/>
    </location>
</feature>
<gene>
    <name evidence="4" type="ORF">G5B37_01485</name>
</gene>
<dbReference type="PANTHER" id="PTHR30483:SF6">
    <property type="entry name" value="PERIPLASMIC BINDING PROTEIN OF ABC TRANSPORTER FOR NATURAL AMINO ACIDS"/>
    <property type="match status" value="1"/>
</dbReference>
<dbReference type="Gene3D" id="3.40.50.2300">
    <property type="match status" value="2"/>
</dbReference>
<keyword evidence="5" id="KW-1185">Reference proteome</keyword>
<comment type="similarity">
    <text evidence="1">Belongs to the leucine-binding protein family.</text>
</comment>
<dbReference type="AlphaFoldDB" id="A0A6G6GI82"/>
<evidence type="ECO:0000313" key="4">
    <source>
        <dbReference type="EMBL" id="QIE58285.1"/>
    </source>
</evidence>
<organism evidence="4 5">
    <name type="scientific">Rasiella rasia</name>
    <dbReference type="NCBI Taxonomy" id="2744027"/>
    <lineage>
        <taxon>Bacteria</taxon>
        <taxon>Pseudomonadati</taxon>
        <taxon>Bacteroidota</taxon>
        <taxon>Flavobacteriia</taxon>
        <taxon>Flavobacteriales</taxon>
        <taxon>Flavobacteriaceae</taxon>
        <taxon>Rasiella</taxon>
    </lineage>
</organism>
<accession>A0A6G6GI82</accession>
<dbReference type="InterPro" id="IPR028082">
    <property type="entry name" value="Peripla_BP_I"/>
</dbReference>
<dbReference type="PANTHER" id="PTHR30483">
    <property type="entry name" value="LEUCINE-SPECIFIC-BINDING PROTEIN"/>
    <property type="match status" value="1"/>
</dbReference>
<proteinExistence type="inferred from homology"/>
<dbReference type="Pfam" id="PF13458">
    <property type="entry name" value="Peripla_BP_6"/>
    <property type="match status" value="1"/>
</dbReference>
<dbReference type="InterPro" id="IPR051010">
    <property type="entry name" value="BCAA_transport"/>
</dbReference>
<evidence type="ECO:0000256" key="1">
    <source>
        <dbReference type="ARBA" id="ARBA00010062"/>
    </source>
</evidence>
<dbReference type="EMBL" id="CP049057">
    <property type="protein sequence ID" value="QIE58285.1"/>
    <property type="molecule type" value="Genomic_DNA"/>
</dbReference>
<name>A0A6G6GI82_9FLAO</name>
<protein>
    <submittedName>
        <fullName evidence="4">ABC transporter substrate-binding protein</fullName>
    </submittedName>
</protein>
<dbReference type="RefSeq" id="WP_164678292.1">
    <property type="nucleotide sequence ID" value="NZ_CP049057.1"/>
</dbReference>
<evidence type="ECO:0000259" key="3">
    <source>
        <dbReference type="Pfam" id="PF13458"/>
    </source>
</evidence>
<evidence type="ECO:0000256" key="2">
    <source>
        <dbReference type="ARBA" id="ARBA00022729"/>
    </source>
</evidence>
<evidence type="ECO:0000313" key="5">
    <source>
        <dbReference type="Proteomes" id="UP000505306"/>
    </source>
</evidence>
<dbReference type="KEGG" id="mgel:G5B37_01485"/>
<keyword evidence="2" id="KW-0732">Signal</keyword>
<reference evidence="4 5" key="1">
    <citation type="submission" date="2020-02" db="EMBL/GenBank/DDBJ databases">
        <title>Complete genome sequence of Flavobacteriaceae bacterium.</title>
        <authorList>
            <person name="Kim S.-J."/>
            <person name="Kim Y.-S."/>
            <person name="Kim K.-H."/>
        </authorList>
    </citation>
    <scope>NUCLEOTIDE SEQUENCE [LARGE SCALE GENOMIC DNA]</scope>
    <source>
        <strain evidence="4 5">RR4-40</strain>
    </source>
</reference>
<dbReference type="InterPro" id="IPR028081">
    <property type="entry name" value="Leu-bd"/>
</dbReference>